<dbReference type="InterPro" id="IPR011008">
    <property type="entry name" value="Dimeric_a/b-barrel"/>
</dbReference>
<proteinExistence type="predicted"/>
<protein>
    <submittedName>
        <fullName evidence="1">Antibiotic biosynthesis monooxygenase</fullName>
    </submittedName>
</protein>
<dbReference type="AlphaFoldDB" id="A0A370KE29"/>
<dbReference type="Proteomes" id="UP000254939">
    <property type="component" value="Unassembled WGS sequence"/>
</dbReference>
<sequence>MIQYALFARLEAKPGKEADVEAFLKAALEMAEDEGSTPIWFALRLSNTTFGIFDAFHDEKARQDHLSGRIAQTLMAKAPDLFAVAPAIELIQVLGLKNQTTAN</sequence>
<reference evidence="1 2" key="1">
    <citation type="submission" date="2017-03" db="EMBL/GenBank/DDBJ databases">
        <title>Genome analysis of Rhizobial strains effectives or ineffectives for nitrogen fixation isolated from bean seeds.</title>
        <authorList>
            <person name="Peralta H."/>
            <person name="Aguilar-Vera A."/>
            <person name="Mora Y."/>
            <person name="Vargas-Lagunas C."/>
            <person name="Girard L."/>
            <person name="Mora J."/>
        </authorList>
    </citation>
    <scope>NUCLEOTIDE SEQUENCE [LARGE SCALE GENOMIC DNA]</scope>
    <source>
        <strain evidence="1 2">CCGM3</strain>
    </source>
</reference>
<gene>
    <name evidence="1" type="ORF">B5K06_33335</name>
</gene>
<keyword evidence="1" id="KW-0503">Monooxygenase</keyword>
<evidence type="ECO:0000313" key="2">
    <source>
        <dbReference type="Proteomes" id="UP000254939"/>
    </source>
</evidence>
<accession>A0A370KE29</accession>
<evidence type="ECO:0000313" key="1">
    <source>
        <dbReference type="EMBL" id="RDJ01865.1"/>
    </source>
</evidence>
<dbReference type="GO" id="GO:0004497">
    <property type="term" value="F:monooxygenase activity"/>
    <property type="evidence" value="ECO:0007669"/>
    <property type="project" value="UniProtKB-KW"/>
</dbReference>
<dbReference type="OrthoDB" id="9804891at2"/>
<dbReference type="Gene3D" id="3.30.70.100">
    <property type="match status" value="1"/>
</dbReference>
<dbReference type="RefSeq" id="WP_114716027.1">
    <property type="nucleotide sequence ID" value="NZ_KZ857271.1"/>
</dbReference>
<keyword evidence="1" id="KW-0560">Oxidoreductase</keyword>
<comment type="caution">
    <text evidence="1">The sequence shown here is derived from an EMBL/GenBank/DDBJ whole genome shotgun (WGS) entry which is preliminary data.</text>
</comment>
<dbReference type="EMBL" id="NAAC01000050">
    <property type="protein sequence ID" value="RDJ01865.1"/>
    <property type="molecule type" value="Genomic_DNA"/>
</dbReference>
<organism evidence="1 2">
    <name type="scientific">Rhizobium grahamii</name>
    <dbReference type="NCBI Taxonomy" id="1120045"/>
    <lineage>
        <taxon>Bacteria</taxon>
        <taxon>Pseudomonadati</taxon>
        <taxon>Pseudomonadota</taxon>
        <taxon>Alphaproteobacteria</taxon>
        <taxon>Hyphomicrobiales</taxon>
        <taxon>Rhizobiaceae</taxon>
        <taxon>Rhizobium/Agrobacterium group</taxon>
        <taxon>Rhizobium</taxon>
    </lineage>
</organism>
<name>A0A370KE29_9HYPH</name>
<dbReference type="SUPFAM" id="SSF54909">
    <property type="entry name" value="Dimeric alpha+beta barrel"/>
    <property type="match status" value="1"/>
</dbReference>